<keyword evidence="3" id="KW-1185">Reference proteome</keyword>
<evidence type="ECO:0000313" key="2">
    <source>
        <dbReference type="EMBL" id="QEH31801.1"/>
    </source>
</evidence>
<dbReference type="EMBL" id="CP042997">
    <property type="protein sequence ID" value="QEH31801.1"/>
    <property type="molecule type" value="Genomic_DNA"/>
</dbReference>
<dbReference type="AlphaFoldDB" id="A0A5B9VVC7"/>
<accession>A0A5B9VVC7</accession>
<sequence>MSRSRDPWQPTRILRQEIGLGTGTRPIKVVTDRAKAYLKAMGNPEGPHVLACDLLGTQLARWLGLPTFDFAVIEVKAEYGLRFLGGEPVTPGPAFLTREDAGDGWGGSDRQLDQLINPEDLTRLVILDTWILNCDRYAPGGSRINWRNVFLSEQAPAGRFLVRAMDHSHCFTCGRPLTPRIGHIDPIRDERIYGLFPEFRPRLDSTAGLEAARRLGEFRRSDADSLTQGIPQEWDVDRATRDALAQFLTSRAAFLGASIMDKLCPNEG</sequence>
<evidence type="ECO:0000313" key="3">
    <source>
        <dbReference type="Proteomes" id="UP000324233"/>
    </source>
</evidence>
<organism evidence="2 3">
    <name type="scientific">Aquisphaera giovannonii</name>
    <dbReference type="NCBI Taxonomy" id="406548"/>
    <lineage>
        <taxon>Bacteria</taxon>
        <taxon>Pseudomonadati</taxon>
        <taxon>Planctomycetota</taxon>
        <taxon>Planctomycetia</taxon>
        <taxon>Isosphaerales</taxon>
        <taxon>Isosphaeraceae</taxon>
        <taxon>Aquisphaera</taxon>
    </lineage>
</organism>
<dbReference type="KEGG" id="agv:OJF2_02660"/>
<feature type="domain" description="HipA-like kinase" evidence="1">
    <location>
        <begin position="44"/>
        <end position="145"/>
    </location>
</feature>
<name>A0A5B9VVC7_9BACT</name>
<proteinExistence type="predicted"/>
<dbReference type="Proteomes" id="UP000324233">
    <property type="component" value="Chromosome"/>
</dbReference>
<dbReference type="InterPro" id="IPR046748">
    <property type="entry name" value="HipA_2"/>
</dbReference>
<dbReference type="Pfam" id="PF20613">
    <property type="entry name" value="HipA_2"/>
    <property type="match status" value="1"/>
</dbReference>
<evidence type="ECO:0000259" key="1">
    <source>
        <dbReference type="Pfam" id="PF20613"/>
    </source>
</evidence>
<reference evidence="2 3" key="1">
    <citation type="submission" date="2019-08" db="EMBL/GenBank/DDBJ databases">
        <title>Deep-cultivation of Planctomycetes and their phenomic and genomic characterization uncovers novel biology.</title>
        <authorList>
            <person name="Wiegand S."/>
            <person name="Jogler M."/>
            <person name="Boedeker C."/>
            <person name="Pinto D."/>
            <person name="Vollmers J."/>
            <person name="Rivas-Marin E."/>
            <person name="Kohn T."/>
            <person name="Peeters S.H."/>
            <person name="Heuer A."/>
            <person name="Rast P."/>
            <person name="Oberbeckmann S."/>
            <person name="Bunk B."/>
            <person name="Jeske O."/>
            <person name="Meyerdierks A."/>
            <person name="Storesund J.E."/>
            <person name="Kallscheuer N."/>
            <person name="Luecker S."/>
            <person name="Lage O.M."/>
            <person name="Pohl T."/>
            <person name="Merkel B.J."/>
            <person name="Hornburger P."/>
            <person name="Mueller R.-W."/>
            <person name="Bruemmer F."/>
            <person name="Labrenz M."/>
            <person name="Spormann A.M."/>
            <person name="Op den Camp H."/>
            <person name="Overmann J."/>
            <person name="Amann R."/>
            <person name="Jetten M.S.M."/>
            <person name="Mascher T."/>
            <person name="Medema M.H."/>
            <person name="Devos D.P."/>
            <person name="Kaster A.-K."/>
            <person name="Ovreas L."/>
            <person name="Rohde M."/>
            <person name="Galperin M.Y."/>
            <person name="Jogler C."/>
        </authorList>
    </citation>
    <scope>NUCLEOTIDE SEQUENCE [LARGE SCALE GENOMIC DNA]</scope>
    <source>
        <strain evidence="2 3">OJF2</strain>
    </source>
</reference>
<dbReference type="OrthoDB" id="1092050at2"/>
<dbReference type="RefSeq" id="WP_148590532.1">
    <property type="nucleotide sequence ID" value="NZ_CP042997.1"/>
</dbReference>
<gene>
    <name evidence="2" type="ORF">OJF2_02660</name>
</gene>
<protein>
    <recommendedName>
        <fullName evidence="1">HipA-like kinase domain-containing protein</fullName>
    </recommendedName>
</protein>